<organism evidence="2 3">
    <name type="scientific">Salipiger mangrovisoli</name>
    <dbReference type="NCBI Taxonomy" id="2865933"/>
    <lineage>
        <taxon>Bacteria</taxon>
        <taxon>Pseudomonadati</taxon>
        <taxon>Pseudomonadota</taxon>
        <taxon>Alphaproteobacteria</taxon>
        <taxon>Rhodobacterales</taxon>
        <taxon>Roseobacteraceae</taxon>
        <taxon>Salipiger</taxon>
    </lineage>
</organism>
<sequence>MTTRTAIPGSDSRTRLRHPGPEAADRSTARACDAVPAQFLLTSDLDLLAALTSEMDRLAADHAAETAVIDLSGLRLQEVVYVIPAGARDERHAAWYSDTYVSPPAVLECATVTVGRRDGQWFAHCHALWTEPDGTPRMGHLLCDKCLVAENASATGHVLRGALLEVATDPETNFPLFHARDGAELTCATTAALVTVRPHEDLCTALEAVAGELGARDARLIGLGSLIGADFSDAPAMPSPISEVLLAPGAQIAEGRCPALPVICVDPEQDVWRGSLVHGGGPVCVTFELLMLFDRWTDDEGGDHGK</sequence>
<evidence type="ECO:0000313" key="3">
    <source>
        <dbReference type="Proteomes" id="UP000607796"/>
    </source>
</evidence>
<dbReference type="SUPFAM" id="SSF117856">
    <property type="entry name" value="AF0104/ALDC/Ptd012-like"/>
    <property type="match status" value="2"/>
</dbReference>
<gene>
    <name evidence="2" type="ORF">IQ782_18120</name>
</gene>
<proteinExistence type="predicted"/>
<comment type="caution">
    <text evidence="2">The sequence shown here is derived from an EMBL/GenBank/DDBJ whole genome shotgun (WGS) entry which is preliminary data.</text>
</comment>
<protein>
    <submittedName>
        <fullName evidence="2">DUF296 domain-containing protein</fullName>
    </submittedName>
</protein>
<feature type="compositionally biased region" description="Basic and acidic residues" evidence="1">
    <location>
        <begin position="19"/>
        <end position="28"/>
    </location>
</feature>
<accession>A0ABR9X5R1</accession>
<dbReference type="Proteomes" id="UP000607796">
    <property type="component" value="Unassembled WGS sequence"/>
</dbReference>
<dbReference type="EMBL" id="JADFFK010000014">
    <property type="protein sequence ID" value="MBE9638777.1"/>
    <property type="molecule type" value="Genomic_DNA"/>
</dbReference>
<evidence type="ECO:0000256" key="1">
    <source>
        <dbReference type="SAM" id="MobiDB-lite"/>
    </source>
</evidence>
<keyword evidence="3" id="KW-1185">Reference proteome</keyword>
<evidence type="ECO:0000313" key="2">
    <source>
        <dbReference type="EMBL" id="MBE9638777.1"/>
    </source>
</evidence>
<reference evidence="2 3" key="1">
    <citation type="journal article" date="2021" name="Int. J. Syst. Evol. Microbiol.">
        <title>Salipiger mangrovisoli sp. nov., isolated from mangrove soil and the proposal for the reclassification of Paraphaeobacter pallidus as Salipiger pallidus comb. nov.</title>
        <authorList>
            <person name="Du J."/>
            <person name="Liu Y."/>
            <person name="Pei T."/>
            <person name="Deng M.R."/>
            <person name="Zhu H."/>
        </authorList>
    </citation>
    <scope>NUCLEOTIDE SEQUENCE [LARGE SCALE GENOMIC DNA]</scope>
    <source>
        <strain evidence="2 3">6D45A</strain>
    </source>
</reference>
<dbReference type="RefSeq" id="WP_194136073.1">
    <property type="nucleotide sequence ID" value="NZ_JADFFK010000014.1"/>
</dbReference>
<name>A0ABR9X5R1_9RHOB</name>
<dbReference type="Gene3D" id="3.30.1330.80">
    <property type="entry name" value="Hypothetical protein, similar to alpha- acetolactate decarboxylase, domain 2"/>
    <property type="match status" value="1"/>
</dbReference>
<feature type="region of interest" description="Disordered" evidence="1">
    <location>
        <begin position="1"/>
        <end position="28"/>
    </location>
</feature>